<proteinExistence type="predicted"/>
<accession>A0A7G9Y6C0</accession>
<organism evidence="1">
    <name type="scientific">Candidatus Methanogaster sp. ANME-2c ERB4</name>
    <dbReference type="NCBI Taxonomy" id="2759911"/>
    <lineage>
        <taxon>Archaea</taxon>
        <taxon>Methanobacteriati</taxon>
        <taxon>Methanobacteriota</taxon>
        <taxon>Stenosarchaea group</taxon>
        <taxon>Methanomicrobia</taxon>
        <taxon>Methanosarcinales</taxon>
        <taxon>ANME-2 cluster</taxon>
        <taxon>Candidatus Methanogasteraceae</taxon>
        <taxon>Candidatus Methanogaster</taxon>
    </lineage>
</organism>
<evidence type="ECO:0000313" key="3">
    <source>
        <dbReference type="EMBL" id="QNO44706.1"/>
    </source>
</evidence>
<reference evidence="1" key="1">
    <citation type="submission" date="2020-06" db="EMBL/GenBank/DDBJ databases">
        <title>Unique genomic features of the anaerobic methanotrophic archaea.</title>
        <authorList>
            <person name="Chadwick G.L."/>
            <person name="Skennerton C.T."/>
            <person name="Laso-Perez R."/>
            <person name="Leu A.O."/>
            <person name="Speth D.R."/>
            <person name="Yu H."/>
            <person name="Morgan-Lang C."/>
            <person name="Hatzenpichler R."/>
            <person name="Goudeau D."/>
            <person name="Malmstrom R."/>
            <person name="Brazelton W.J."/>
            <person name="Woyke T."/>
            <person name="Hallam S.J."/>
            <person name="Tyson G.W."/>
            <person name="Wegener G."/>
            <person name="Boetius A."/>
            <person name="Orphan V."/>
        </authorList>
    </citation>
    <scope>NUCLEOTIDE SEQUENCE</scope>
</reference>
<dbReference type="AlphaFoldDB" id="A0A7G9Y6C0"/>
<name>A0A7G9Y6C0_9EURY</name>
<evidence type="ECO:0000313" key="1">
    <source>
        <dbReference type="EMBL" id="QNO43554.1"/>
    </source>
</evidence>
<dbReference type="EMBL" id="MT630847">
    <property type="protein sequence ID" value="QNO43621.1"/>
    <property type="molecule type" value="Genomic_DNA"/>
</dbReference>
<protein>
    <submittedName>
        <fullName evidence="1">Uncharacterized protein</fullName>
    </submittedName>
</protein>
<dbReference type="EMBL" id="MT630845">
    <property type="protein sequence ID" value="QNO43554.1"/>
    <property type="molecule type" value="Genomic_DNA"/>
</dbReference>
<sequence length="81" mass="9356">MRVTWVHGGHKASISCSLFEKKGVNAWRRKIAEGRFIKRKSKPKKKYIFVTSHNTGFAAHFVHLNASHLYMPATIIYLKTQ</sequence>
<evidence type="ECO:0000313" key="2">
    <source>
        <dbReference type="EMBL" id="QNO43621.1"/>
    </source>
</evidence>
<dbReference type="EMBL" id="MT631002">
    <property type="protein sequence ID" value="QNO44706.1"/>
    <property type="molecule type" value="Genomic_DNA"/>
</dbReference>
<gene>
    <name evidence="1" type="ORF">HMEJMANM_00023</name>
    <name evidence="2" type="ORF">LAPIAFBC_00028</name>
    <name evidence="3" type="ORF">LCOPCFJD_00005</name>
</gene>